<dbReference type="SUPFAM" id="SSF54695">
    <property type="entry name" value="POZ domain"/>
    <property type="match status" value="2"/>
</dbReference>
<accession>A0A9Q0R5D2</accession>
<evidence type="ECO:0000313" key="2">
    <source>
        <dbReference type="EMBL" id="KAJ5066941.1"/>
    </source>
</evidence>
<evidence type="ECO:0000313" key="3">
    <source>
        <dbReference type="Proteomes" id="UP001149090"/>
    </source>
</evidence>
<dbReference type="PROSITE" id="PS50097">
    <property type="entry name" value="BTB"/>
    <property type="match status" value="1"/>
</dbReference>
<dbReference type="InterPro" id="IPR011333">
    <property type="entry name" value="SKP1/BTB/POZ_sf"/>
</dbReference>
<evidence type="ECO:0000259" key="1">
    <source>
        <dbReference type="PROSITE" id="PS50097"/>
    </source>
</evidence>
<keyword evidence="3" id="KW-1185">Reference proteome</keyword>
<organism evidence="2 3">
    <name type="scientific">Anaeramoeba ignava</name>
    <name type="common">Anaerobic marine amoeba</name>
    <dbReference type="NCBI Taxonomy" id="1746090"/>
    <lineage>
        <taxon>Eukaryota</taxon>
        <taxon>Metamonada</taxon>
        <taxon>Anaeramoebidae</taxon>
        <taxon>Anaeramoeba</taxon>
    </lineage>
</organism>
<dbReference type="Gene3D" id="3.30.710.10">
    <property type="entry name" value="Potassium Channel Kv1.1, Chain A"/>
    <property type="match status" value="2"/>
</dbReference>
<feature type="domain" description="BTB" evidence="1">
    <location>
        <begin position="194"/>
        <end position="256"/>
    </location>
</feature>
<comment type="caution">
    <text evidence="2">The sequence shown here is derived from an EMBL/GenBank/DDBJ whole genome shotgun (WGS) entry which is preliminary data.</text>
</comment>
<dbReference type="Pfam" id="PF00651">
    <property type="entry name" value="BTB"/>
    <property type="match status" value="1"/>
</dbReference>
<dbReference type="InterPro" id="IPR036770">
    <property type="entry name" value="Ankyrin_rpt-contain_sf"/>
</dbReference>
<dbReference type="InterPro" id="IPR000210">
    <property type="entry name" value="BTB/POZ_dom"/>
</dbReference>
<gene>
    <name evidence="2" type="ORF">M0811_03285</name>
</gene>
<dbReference type="EMBL" id="JAPDFW010000136">
    <property type="protein sequence ID" value="KAJ5066941.1"/>
    <property type="molecule type" value="Genomic_DNA"/>
</dbReference>
<sequence>MNRLGPEFIELFIENGAFVNSRDENTPLAVFCRSKSTPRFDSIKTLIDYGGSIRSEDNKKTPLDALTDKEVMKEINEYYSIVGEFEDLLIRKELTDFVFECSDESIECHKDILRMRLGNEIFMNLNKDIFKNYTSNETQIFLRFVYCGVIQTFQDLDLLEKISKEIGLANFKEKIGKKSLLHDLNELYKDEKSKDFRIKCKNGQELKIHKIVLATRSNLFRSMFIMVKESSDSVSDYSERSIQSLNILFYWLYHDKFPDEIEVSEELYQEFLEFEDFYQLEKTSNFNSILESKKK</sequence>
<dbReference type="Proteomes" id="UP001149090">
    <property type="component" value="Unassembled WGS sequence"/>
</dbReference>
<reference evidence="2" key="1">
    <citation type="submission" date="2022-10" db="EMBL/GenBank/DDBJ databases">
        <title>Novel sulphate-reducing endosymbionts in the free-living metamonad Anaeramoeba.</title>
        <authorList>
            <person name="Jerlstrom-Hultqvist J."/>
            <person name="Cepicka I."/>
            <person name="Gallot-Lavallee L."/>
            <person name="Salas-Leiva D."/>
            <person name="Curtis B.A."/>
            <person name="Zahonova K."/>
            <person name="Pipaliya S."/>
            <person name="Dacks J."/>
            <person name="Roger A.J."/>
        </authorList>
    </citation>
    <scope>NUCLEOTIDE SEQUENCE</scope>
    <source>
        <strain evidence="2">BMAN</strain>
    </source>
</reference>
<dbReference type="Gene3D" id="1.25.40.20">
    <property type="entry name" value="Ankyrin repeat-containing domain"/>
    <property type="match status" value="1"/>
</dbReference>
<dbReference type="PANTHER" id="PTHR24413">
    <property type="entry name" value="SPECKLE-TYPE POZ PROTEIN"/>
    <property type="match status" value="1"/>
</dbReference>
<dbReference type="OrthoDB" id="6359816at2759"/>
<name>A0A9Q0R5D2_ANAIG</name>
<proteinExistence type="predicted"/>
<dbReference type="AlphaFoldDB" id="A0A9Q0R5D2"/>
<dbReference type="SMART" id="SM00225">
    <property type="entry name" value="BTB"/>
    <property type="match status" value="2"/>
</dbReference>
<dbReference type="CDD" id="cd18186">
    <property type="entry name" value="BTB_POZ_ZBTB_KLHL-like"/>
    <property type="match status" value="1"/>
</dbReference>
<protein>
    <submittedName>
        <fullName evidence="2">Speckle-type poz protein</fullName>
    </submittedName>
</protein>